<reference evidence="3" key="1">
    <citation type="journal article" date="2019" name="Int. J. Syst. Evol. Microbiol.">
        <title>The Global Catalogue of Microorganisms (GCM) 10K type strain sequencing project: providing services to taxonomists for standard genome sequencing and annotation.</title>
        <authorList>
            <consortium name="The Broad Institute Genomics Platform"/>
            <consortium name="The Broad Institute Genome Sequencing Center for Infectious Disease"/>
            <person name="Wu L."/>
            <person name="Ma J."/>
        </authorList>
    </citation>
    <scope>NUCLEOTIDE SEQUENCE [LARGE SCALE GENOMIC DNA]</scope>
    <source>
        <strain evidence="3">JCM 11756</strain>
    </source>
</reference>
<dbReference type="Gene3D" id="3.40.50.720">
    <property type="entry name" value="NAD(P)-binding Rossmann-like Domain"/>
    <property type="match status" value="1"/>
</dbReference>
<dbReference type="Gene3D" id="3.90.930.60">
    <property type="match status" value="1"/>
</dbReference>
<dbReference type="PROSITE" id="PS51664">
    <property type="entry name" value="YCAO"/>
    <property type="match status" value="1"/>
</dbReference>
<comment type="caution">
    <text evidence="2">The sequence shown here is derived from an EMBL/GenBank/DDBJ whole genome shotgun (WGS) entry which is preliminary data.</text>
</comment>
<dbReference type="PANTHER" id="PTHR37809:SF1">
    <property type="entry name" value="RIBOSOMAL PROTEIN S12 METHYLTHIOTRANSFERASE ACCESSORY FACTOR YCAO"/>
    <property type="match status" value="1"/>
</dbReference>
<dbReference type="Proteomes" id="UP001500973">
    <property type="component" value="Unassembled WGS sequence"/>
</dbReference>
<dbReference type="Gene3D" id="3.30.1330.230">
    <property type="match status" value="1"/>
</dbReference>
<feature type="domain" description="YcaO" evidence="1">
    <location>
        <begin position="370"/>
        <end position="742"/>
    </location>
</feature>
<keyword evidence="3" id="KW-1185">Reference proteome</keyword>
<organism evidence="2 3">
    <name type="scientific">Streptomyces thermospinosisporus</name>
    <dbReference type="NCBI Taxonomy" id="161482"/>
    <lineage>
        <taxon>Bacteria</taxon>
        <taxon>Bacillati</taxon>
        <taxon>Actinomycetota</taxon>
        <taxon>Actinomycetes</taxon>
        <taxon>Kitasatosporales</taxon>
        <taxon>Streptomycetaceae</taxon>
        <taxon>Streptomyces</taxon>
    </lineage>
</organism>
<dbReference type="Gene3D" id="3.30.40.250">
    <property type="match status" value="1"/>
</dbReference>
<dbReference type="NCBIfam" id="TIGR03882">
    <property type="entry name" value="cyclo_dehyd_2"/>
    <property type="match status" value="1"/>
</dbReference>
<dbReference type="InterPro" id="IPR035985">
    <property type="entry name" value="Ubiquitin-activating_enz"/>
</dbReference>
<dbReference type="Pfam" id="PF02624">
    <property type="entry name" value="YcaO"/>
    <property type="match status" value="1"/>
</dbReference>
<dbReference type="EMBL" id="BAAAIZ010000108">
    <property type="protein sequence ID" value="GAA1433436.1"/>
    <property type="molecule type" value="Genomic_DNA"/>
</dbReference>
<evidence type="ECO:0000313" key="3">
    <source>
        <dbReference type="Proteomes" id="UP001500973"/>
    </source>
</evidence>
<dbReference type="PANTHER" id="PTHR37809">
    <property type="entry name" value="RIBOSOMAL PROTEIN S12 METHYLTHIOTRANSFERASE ACCESSORY FACTOR YCAO"/>
    <property type="match status" value="1"/>
</dbReference>
<evidence type="ECO:0000313" key="2">
    <source>
        <dbReference type="EMBL" id="GAA1433436.1"/>
    </source>
</evidence>
<dbReference type="Gene3D" id="3.30.160.660">
    <property type="match status" value="1"/>
</dbReference>
<proteinExistence type="predicted"/>
<sequence>MADPVGMLRLRARYRPFPVRGEGLFLLSEHDAQFFEGPVFADLSDHLADGAAPTDAVDALAPVHGRAVAHYALDVMRRSGVLTEGEGHLGATAAFWDELGYDPGTAERGLENATVAVLASGGADPSAVTAAIEAFGIRVVSRSASAAHTPQVVLTPNYLSPELAALARDNWRDGRPWLLARTTGFSLWLGPLFTPGNACYTCLTARLGANRSIDRYIAKRAGNGVGDTSAPATTPVHAPLVAGLIALELAKWLADTTRPRPAEVRVINLATLASTSHPVERRPQCGMCGDPKLQTRLMTTPPQLGGAQSQPKTLAELRRFVSPVTGLVSAVEAADSGLARGPTCTAFFGFGGDALDLQGLKNSAISQGAGVGTTAEEAECGAICEALERYSGMTLGDEPVLRARYVDLDPATTVDPTACMLYSERQYAMRHTINQDQAAFNAVPEPFDEQAMLDWTGVWSLGAGRFKLLPSSYLFYFYPRTPGEPGPYCWADSNGCAAGTSLADAVTRGMYELIERDAVSIWWYNRLRRPAVDIDACADPSVKGLLDDHRAIGREAWALDLTADLGIPTFAAISRRLDGDTEDIVLGFGAHLDPRTALRHAVLELNHILPAVLPANRKPDGDYPYPEAAQKAWWRTATIESEPYLLPSDAPLRSPPVPTSPLGVHTQLRRLLACLEEAGHEVLVLDQTRPDVGLSVAKVIVPGLRHFWARLAPGRLYEVPVSMGWLSETLREEQLNPTAMFL</sequence>
<dbReference type="InterPro" id="IPR022291">
    <property type="entry name" value="Bacteriocin_synth_cyclodeHase"/>
</dbReference>
<accession>A0ABP4JWK9</accession>
<dbReference type="InterPro" id="IPR027624">
    <property type="entry name" value="TOMM_cyclo_SagD"/>
</dbReference>
<dbReference type="NCBIfam" id="TIGR03604">
    <property type="entry name" value="TOMM_cyclo_SagD"/>
    <property type="match status" value="1"/>
</dbReference>
<name>A0ABP4JWK9_9ACTN</name>
<dbReference type="InterPro" id="IPR003776">
    <property type="entry name" value="YcaO-like_dom"/>
</dbReference>
<gene>
    <name evidence="2" type="ORF">GCM10009601_55940</name>
</gene>
<protein>
    <submittedName>
        <fullName evidence="2">TOMM leader peptide-binding protein</fullName>
    </submittedName>
</protein>
<evidence type="ECO:0000259" key="1">
    <source>
        <dbReference type="PROSITE" id="PS51664"/>
    </source>
</evidence>
<dbReference type="NCBIfam" id="TIGR00702">
    <property type="entry name" value="YcaO-type kinase domain"/>
    <property type="match status" value="1"/>
</dbReference>
<dbReference type="RefSeq" id="WP_344016002.1">
    <property type="nucleotide sequence ID" value="NZ_BAAAIZ010000108.1"/>
</dbReference>
<dbReference type="SUPFAM" id="SSF69572">
    <property type="entry name" value="Activating enzymes of the ubiquitin-like proteins"/>
    <property type="match status" value="1"/>
</dbReference>